<dbReference type="InterPro" id="IPR050135">
    <property type="entry name" value="dGTPase-like"/>
</dbReference>
<dbReference type="EMBL" id="DAAQQR010000002">
    <property type="protein sequence ID" value="HAE0466487.1"/>
    <property type="molecule type" value="Genomic_DNA"/>
</dbReference>
<evidence type="ECO:0000259" key="1">
    <source>
        <dbReference type="SMART" id="SM00471"/>
    </source>
</evidence>
<dbReference type="Gene3D" id="1.10.3210.10">
    <property type="entry name" value="Hypothetical protein af1432"/>
    <property type="match status" value="1"/>
</dbReference>
<comment type="caution">
    <text evidence="2">The sequence shown here is derived from an EMBL/GenBank/DDBJ whole genome shotgun (WGS) entry which is preliminary data.</text>
</comment>
<evidence type="ECO:0000313" key="2">
    <source>
        <dbReference type="EMBL" id="HAE0466487.1"/>
    </source>
</evidence>
<gene>
    <name evidence="2" type="ORF">G2261_04065</name>
</gene>
<dbReference type="SMART" id="SM00471">
    <property type="entry name" value="HDc"/>
    <property type="match status" value="1"/>
</dbReference>
<dbReference type="PANTHER" id="PTHR11373">
    <property type="entry name" value="DEOXYNUCLEOSIDE TRIPHOSPHATE TRIPHOSPHOHYDROLASE"/>
    <property type="match status" value="1"/>
</dbReference>
<organism evidence="2">
    <name type="scientific">Salmonella enterica subsp. enterica serovar Altona</name>
    <dbReference type="NCBI Taxonomy" id="1151173"/>
    <lineage>
        <taxon>Bacteria</taxon>
        <taxon>Pseudomonadati</taxon>
        <taxon>Pseudomonadota</taxon>
        <taxon>Gammaproteobacteria</taxon>
        <taxon>Enterobacterales</taxon>
        <taxon>Enterobacteriaceae</taxon>
        <taxon>Salmonella</taxon>
    </lineage>
</organism>
<dbReference type="PANTHER" id="PTHR11373:SF4">
    <property type="entry name" value="DEOXYNUCLEOSIDE TRIPHOSPHATE TRIPHOSPHOHYDROLASE SAMHD1"/>
    <property type="match status" value="1"/>
</dbReference>
<dbReference type="CDD" id="cd00077">
    <property type="entry name" value="HDc"/>
    <property type="match status" value="1"/>
</dbReference>
<proteinExistence type="predicted"/>
<dbReference type="Pfam" id="PF01966">
    <property type="entry name" value="HD"/>
    <property type="match status" value="1"/>
</dbReference>
<reference evidence="2" key="1">
    <citation type="journal article" date="2018" name="Genome Biol.">
        <title>SKESA: strategic k-mer extension for scrupulous assemblies.</title>
        <authorList>
            <person name="Souvorov A."/>
            <person name="Agarwala R."/>
            <person name="Lipman D.J."/>
        </authorList>
    </citation>
    <scope>NUCLEOTIDE SEQUENCE</scope>
    <source>
        <strain evidence="2">Sam_ffac295f-558b-465d-bf36-8eeeaa0e41fb</strain>
    </source>
</reference>
<reference evidence="2" key="2">
    <citation type="submission" date="2019-01" db="EMBL/GenBank/DDBJ databases">
        <authorList>
            <consortium name="NCBI Pathogen Detection Project"/>
        </authorList>
    </citation>
    <scope>NUCLEOTIDE SEQUENCE</scope>
    <source>
        <strain evidence="2">Sam_ffac295f-558b-465d-bf36-8eeeaa0e41fb</strain>
    </source>
</reference>
<name>A0A724UXU4_SALET</name>
<dbReference type="AlphaFoldDB" id="A0A724UXU4"/>
<protein>
    <submittedName>
        <fullName evidence="2">HD domain-containing protein</fullName>
    </submittedName>
</protein>
<dbReference type="GO" id="GO:0008832">
    <property type="term" value="F:dGTPase activity"/>
    <property type="evidence" value="ECO:0007669"/>
    <property type="project" value="TreeGrafter"/>
</dbReference>
<accession>A0A724UXU4</accession>
<sequence>MKDKYTLNLLIDCEKHVNDMSFWINDIKRNSKLNSIIKSKAFQRLRSISFLGAIDYSEDNKLSKENRSRATHSLYVAALANYISTYRGYSEDLKNNLIAAALIHDIGHIPLSHSAEPYIKSKLGYGHHEIGEQIIDGEGDTGLELNRILSSSFDSVFIKSLLNNKIYEDGGDLFSNQINIDTIDGIIRSLEYKGKNKTNRLNRLEIAKHAFLMTECEKEKYNNLDYFWQSKHFVYHHFINKDYAFISDKLSQLFFMENDSICEQDLYSTEGIWVKKYTTLFSWLKDLKQNSLPECLKEHDLEMVSRTYYIADNELDINKRYKNTKKIKAVDISRFLDNNHIQLKIQEL</sequence>
<dbReference type="SUPFAM" id="SSF109604">
    <property type="entry name" value="HD-domain/PDEase-like"/>
    <property type="match status" value="1"/>
</dbReference>
<dbReference type="GO" id="GO:0006203">
    <property type="term" value="P:dGTP catabolic process"/>
    <property type="evidence" value="ECO:0007669"/>
    <property type="project" value="TreeGrafter"/>
</dbReference>
<feature type="domain" description="HD/PDEase" evidence="1">
    <location>
        <begin position="65"/>
        <end position="262"/>
    </location>
</feature>
<dbReference type="InterPro" id="IPR006674">
    <property type="entry name" value="HD_domain"/>
</dbReference>
<dbReference type="InterPro" id="IPR003607">
    <property type="entry name" value="HD/PDEase_dom"/>
</dbReference>